<evidence type="ECO:0000313" key="4">
    <source>
        <dbReference type="EMBL" id="KAL3862343.1"/>
    </source>
</evidence>
<evidence type="ECO:0008006" key="6">
    <source>
        <dbReference type="Google" id="ProtNLM"/>
    </source>
</evidence>
<evidence type="ECO:0000256" key="1">
    <source>
        <dbReference type="ARBA" id="ARBA00006995"/>
    </source>
</evidence>
<accession>A0ABD3VNS3</accession>
<protein>
    <recommendedName>
        <fullName evidence="6">Tetratricopeptide repeat protein 36</fullName>
    </recommendedName>
</protein>
<organism evidence="4 5">
    <name type="scientific">Sinanodonta woodiana</name>
    <name type="common">Chinese pond mussel</name>
    <name type="synonym">Anodonta woodiana</name>
    <dbReference type="NCBI Taxonomy" id="1069815"/>
    <lineage>
        <taxon>Eukaryota</taxon>
        <taxon>Metazoa</taxon>
        <taxon>Spiralia</taxon>
        <taxon>Lophotrochozoa</taxon>
        <taxon>Mollusca</taxon>
        <taxon>Bivalvia</taxon>
        <taxon>Autobranchia</taxon>
        <taxon>Heteroconchia</taxon>
        <taxon>Palaeoheterodonta</taxon>
        <taxon>Unionida</taxon>
        <taxon>Unionoidea</taxon>
        <taxon>Unionidae</taxon>
        <taxon>Unioninae</taxon>
        <taxon>Sinanodonta</taxon>
    </lineage>
</organism>
<comment type="caution">
    <text evidence="4">The sequence shown here is derived from an EMBL/GenBank/DDBJ whole genome shotgun (WGS) entry which is preliminary data.</text>
</comment>
<keyword evidence="5" id="KW-1185">Reference proteome</keyword>
<evidence type="ECO:0000256" key="3">
    <source>
        <dbReference type="ARBA" id="ARBA00022803"/>
    </source>
</evidence>
<sequence length="197" mass="21624">MEMASQCEHDVTPHDKAVLDRIFNPNLPYGDVVDEVNQQEVVPEPAVTNEIKEAKRLEIAGVQEAEKGEILNSLEFFGQAIQIAPNFASPYNNRAQALRLNGDVEGAMQDLNKAIELSDGRGTVACQAYTQRALIRRLEGNDDEAKQDLTKAANLGGHFAKQLLVSMNPYAALCNQMLAEVMTKLRSGESTDETYGS</sequence>
<proteinExistence type="inferred from homology"/>
<dbReference type="PANTHER" id="PTHR21405:SF0">
    <property type="entry name" value="TETRATRICOPEPTIDE REPEAT PROTEIN 36"/>
    <property type="match status" value="1"/>
</dbReference>
<dbReference type="FunFam" id="1.25.40.10:FF:000213">
    <property type="entry name" value="Tetratricopeptide repeat domain 36"/>
    <property type="match status" value="1"/>
</dbReference>
<dbReference type="PANTHER" id="PTHR21405">
    <property type="entry name" value="CDNA SEQUENCE BC021608"/>
    <property type="match status" value="1"/>
</dbReference>
<comment type="similarity">
    <text evidence="1">Belongs to the TTC36 family.</text>
</comment>
<dbReference type="AlphaFoldDB" id="A0ABD3VNS3"/>
<reference evidence="4 5" key="1">
    <citation type="submission" date="2024-11" db="EMBL/GenBank/DDBJ databases">
        <title>Chromosome-level genome assembly of the freshwater bivalve Anodonta woodiana.</title>
        <authorList>
            <person name="Chen X."/>
        </authorList>
    </citation>
    <scope>NUCLEOTIDE SEQUENCE [LARGE SCALE GENOMIC DNA]</scope>
    <source>
        <strain evidence="4">MN2024</strain>
        <tissue evidence="4">Gills</tissue>
    </source>
</reference>
<dbReference type="InterPro" id="IPR038906">
    <property type="entry name" value="TTC36"/>
</dbReference>
<gene>
    <name evidence="4" type="ORF">ACJMK2_008318</name>
</gene>
<dbReference type="InterPro" id="IPR019734">
    <property type="entry name" value="TPR_rpt"/>
</dbReference>
<keyword evidence="2" id="KW-0677">Repeat</keyword>
<evidence type="ECO:0000313" key="5">
    <source>
        <dbReference type="Proteomes" id="UP001634394"/>
    </source>
</evidence>
<dbReference type="Proteomes" id="UP001634394">
    <property type="component" value="Unassembled WGS sequence"/>
</dbReference>
<name>A0ABD3VNS3_SINWO</name>
<dbReference type="SUPFAM" id="SSF48452">
    <property type="entry name" value="TPR-like"/>
    <property type="match status" value="1"/>
</dbReference>
<keyword evidence="3" id="KW-0802">TPR repeat</keyword>
<dbReference type="InterPro" id="IPR011990">
    <property type="entry name" value="TPR-like_helical_dom_sf"/>
</dbReference>
<evidence type="ECO:0000256" key="2">
    <source>
        <dbReference type="ARBA" id="ARBA00022737"/>
    </source>
</evidence>
<dbReference type="Gene3D" id="1.25.40.10">
    <property type="entry name" value="Tetratricopeptide repeat domain"/>
    <property type="match status" value="1"/>
</dbReference>
<dbReference type="Pfam" id="PF13431">
    <property type="entry name" value="TPR_17"/>
    <property type="match status" value="1"/>
</dbReference>
<dbReference type="SMART" id="SM00028">
    <property type="entry name" value="TPR"/>
    <property type="match status" value="3"/>
</dbReference>
<dbReference type="EMBL" id="JBJQND010000011">
    <property type="protein sequence ID" value="KAL3862343.1"/>
    <property type="molecule type" value="Genomic_DNA"/>
</dbReference>